<keyword evidence="4" id="KW-0808">Transferase</keyword>
<dbReference type="PANTHER" id="PTHR34220">
    <property type="entry name" value="SENSOR HISTIDINE KINASE YPDA"/>
    <property type="match status" value="1"/>
</dbReference>
<evidence type="ECO:0000256" key="8">
    <source>
        <dbReference type="ARBA" id="ARBA00022840"/>
    </source>
</evidence>
<dbReference type="InterPro" id="IPR033479">
    <property type="entry name" value="dCache_1"/>
</dbReference>
<dbReference type="RefSeq" id="WP_046500991.1">
    <property type="nucleotide sequence ID" value="NZ_LN831776.1"/>
</dbReference>
<dbReference type="GO" id="GO:0005524">
    <property type="term" value="F:ATP binding"/>
    <property type="evidence" value="ECO:0007669"/>
    <property type="project" value="UniProtKB-KW"/>
</dbReference>
<dbReference type="GO" id="GO:0005886">
    <property type="term" value="C:plasma membrane"/>
    <property type="evidence" value="ECO:0007669"/>
    <property type="project" value="UniProtKB-SubCell"/>
</dbReference>
<dbReference type="SUPFAM" id="SSF55874">
    <property type="entry name" value="ATPase domain of HSP90 chaperone/DNA topoisomerase II/histidine kinase"/>
    <property type="match status" value="1"/>
</dbReference>
<keyword evidence="10" id="KW-0902">Two-component regulatory system</keyword>
<name>A0A0E4H6J3_9BACL</name>
<dbReference type="Gene3D" id="6.10.340.10">
    <property type="match status" value="1"/>
</dbReference>
<dbReference type="HOGENOM" id="CLU_020473_6_1_9"/>
<dbReference type="SMART" id="SM00387">
    <property type="entry name" value="HATPase_c"/>
    <property type="match status" value="1"/>
</dbReference>
<evidence type="ECO:0000256" key="11">
    <source>
        <dbReference type="ARBA" id="ARBA00023136"/>
    </source>
</evidence>
<dbReference type="Pfam" id="PF06580">
    <property type="entry name" value="His_kinase"/>
    <property type="match status" value="1"/>
</dbReference>
<keyword evidence="2" id="KW-1003">Cell membrane</keyword>
<keyword evidence="9 12" id="KW-1133">Transmembrane helix</keyword>
<comment type="subcellular location">
    <subcellularLocation>
        <location evidence="1">Cell membrane</location>
        <topology evidence="1">Multi-pass membrane protein</topology>
    </subcellularLocation>
</comment>
<dbReference type="AlphaFoldDB" id="A0A0E4H6J3"/>
<sequence>MNWKKKLNSVFSGWKLLLFVLISLLSLCLVALQGYLLSKQSTQTIETQVNQMISDNMDSLSVNITNDLSYMDDFARTLSNNADLINTFKLDPAERKVMTEEWMKAFSEYYRLRLPLNIQVLLNPDELYAYPSLNVWEEHEIRTIVSSFPWFDQRVSLDNDYLHWNVTADFHTNSSSGASSNALYVSKNIIRDNRSLGLLVIEMNGSLIERLLNRAQIHAQNAVFIVSGEGQLLFRNENMLKPLQEDAELFSTATQILKRGDDHGTQNISWAGSPYYLIYKQISSTPWTMFSLIPMYSFHSDSMNIWHTTAITTAISVVLIAAFFCVLYLKVTLPIAQLSRIVRKAGQGQTPETYAYKGFKEIETLNRGIFRFFEQIQEQFQTIKRGENEKRKLELHRLQEQMRPHFWHNSLNSLRFLAVLNGDNQMAEAILSLTRMLDYTLRNTDVLYSTLEEEKDYAMSFVRFQEIRSMQQIRVNLELDERAMQAQIPKFTLQLILENSIMHGFAAPFDKEPWIRVVAETEDELLILRITDNGNGMDQATLQRLFQPERKQHRARRSSGLSLINLQQRFRLEYGSGFGIRVASEHGQFTEVTMTLPLMTTDNEQERGPI</sequence>
<dbReference type="Proteomes" id="UP000033163">
    <property type="component" value="Chromosome I"/>
</dbReference>
<accession>A0A0E4H6J3</accession>
<dbReference type="InterPro" id="IPR005467">
    <property type="entry name" value="His_kinase_dom"/>
</dbReference>
<evidence type="ECO:0000256" key="6">
    <source>
        <dbReference type="ARBA" id="ARBA00022741"/>
    </source>
</evidence>
<dbReference type="Gene3D" id="3.30.565.10">
    <property type="entry name" value="Histidine kinase-like ATPase, C-terminal domain"/>
    <property type="match status" value="1"/>
</dbReference>
<dbReference type="InterPro" id="IPR010559">
    <property type="entry name" value="Sig_transdc_His_kin_internal"/>
</dbReference>
<keyword evidence="5 12" id="KW-0812">Transmembrane</keyword>
<feature type="transmembrane region" description="Helical" evidence="12">
    <location>
        <begin position="305"/>
        <end position="329"/>
    </location>
</feature>
<evidence type="ECO:0000256" key="3">
    <source>
        <dbReference type="ARBA" id="ARBA00022553"/>
    </source>
</evidence>
<dbReference type="PATRIC" id="fig|1073571.4.peg.390"/>
<evidence type="ECO:0000256" key="12">
    <source>
        <dbReference type="SAM" id="Phobius"/>
    </source>
</evidence>
<organism evidence="14 15">
    <name type="scientific">Paenibacillus riograndensis SBR5</name>
    <dbReference type="NCBI Taxonomy" id="1073571"/>
    <lineage>
        <taxon>Bacteria</taxon>
        <taxon>Bacillati</taxon>
        <taxon>Bacillota</taxon>
        <taxon>Bacilli</taxon>
        <taxon>Bacillales</taxon>
        <taxon>Paenibacillaceae</taxon>
        <taxon>Paenibacillus</taxon>
        <taxon>Paenibacillus sonchi group</taxon>
    </lineage>
</organism>
<reference evidence="15" key="1">
    <citation type="submission" date="2015-03" db="EMBL/GenBank/DDBJ databases">
        <authorList>
            <person name="Wibberg D."/>
        </authorList>
    </citation>
    <scope>NUCLEOTIDE SEQUENCE [LARGE SCALE GENOMIC DNA]</scope>
</reference>
<evidence type="ECO:0000256" key="4">
    <source>
        <dbReference type="ARBA" id="ARBA00022679"/>
    </source>
</evidence>
<dbReference type="Gene3D" id="3.30.450.20">
    <property type="entry name" value="PAS domain"/>
    <property type="match status" value="1"/>
</dbReference>
<feature type="domain" description="Histidine kinase" evidence="13">
    <location>
        <begin position="471"/>
        <end position="600"/>
    </location>
</feature>
<protein>
    <submittedName>
        <fullName evidence="14">Putative membrane protein</fullName>
    </submittedName>
</protein>
<dbReference type="InterPro" id="IPR036890">
    <property type="entry name" value="HATPase_C_sf"/>
</dbReference>
<evidence type="ECO:0000256" key="1">
    <source>
        <dbReference type="ARBA" id="ARBA00004651"/>
    </source>
</evidence>
<gene>
    <name evidence="14" type="ORF">PRIO_0396</name>
</gene>
<dbReference type="GO" id="GO:0000155">
    <property type="term" value="F:phosphorelay sensor kinase activity"/>
    <property type="evidence" value="ECO:0007669"/>
    <property type="project" value="InterPro"/>
</dbReference>
<dbReference type="PANTHER" id="PTHR34220:SF11">
    <property type="entry name" value="SENSOR PROTEIN KINASE HPTS"/>
    <property type="match status" value="1"/>
</dbReference>
<dbReference type="InterPro" id="IPR050640">
    <property type="entry name" value="Bact_2-comp_sensor_kinase"/>
</dbReference>
<keyword evidence="7" id="KW-0418">Kinase</keyword>
<dbReference type="InterPro" id="IPR003594">
    <property type="entry name" value="HATPase_dom"/>
</dbReference>
<evidence type="ECO:0000313" key="14">
    <source>
        <dbReference type="EMBL" id="CQR51649.1"/>
    </source>
</evidence>
<proteinExistence type="predicted"/>
<evidence type="ECO:0000256" key="2">
    <source>
        <dbReference type="ARBA" id="ARBA00022475"/>
    </source>
</evidence>
<keyword evidence="6" id="KW-0547">Nucleotide-binding</keyword>
<evidence type="ECO:0000256" key="5">
    <source>
        <dbReference type="ARBA" id="ARBA00022692"/>
    </source>
</evidence>
<dbReference type="Pfam" id="PF02743">
    <property type="entry name" value="dCache_1"/>
    <property type="match status" value="1"/>
</dbReference>
<evidence type="ECO:0000256" key="10">
    <source>
        <dbReference type="ARBA" id="ARBA00023012"/>
    </source>
</evidence>
<dbReference type="EMBL" id="LN831776">
    <property type="protein sequence ID" value="CQR51649.1"/>
    <property type="molecule type" value="Genomic_DNA"/>
</dbReference>
<evidence type="ECO:0000259" key="13">
    <source>
        <dbReference type="PROSITE" id="PS50109"/>
    </source>
</evidence>
<evidence type="ECO:0000256" key="7">
    <source>
        <dbReference type="ARBA" id="ARBA00022777"/>
    </source>
</evidence>
<dbReference type="KEGG" id="pri:PRIO_0396"/>
<dbReference type="Pfam" id="PF02518">
    <property type="entry name" value="HATPase_c"/>
    <property type="match status" value="1"/>
</dbReference>
<keyword evidence="8" id="KW-0067">ATP-binding</keyword>
<evidence type="ECO:0000256" key="9">
    <source>
        <dbReference type="ARBA" id="ARBA00022989"/>
    </source>
</evidence>
<dbReference type="PROSITE" id="PS50109">
    <property type="entry name" value="HIS_KIN"/>
    <property type="match status" value="1"/>
</dbReference>
<evidence type="ECO:0000313" key="15">
    <source>
        <dbReference type="Proteomes" id="UP000033163"/>
    </source>
</evidence>
<keyword evidence="11 12" id="KW-0472">Membrane</keyword>
<keyword evidence="3" id="KW-0597">Phosphoprotein</keyword>